<dbReference type="Proteomes" id="UP000054383">
    <property type="component" value="Unassembled WGS sequence"/>
</dbReference>
<proteinExistence type="predicted"/>
<dbReference type="EMBL" id="CVMT01000004">
    <property type="protein sequence ID" value="CRG88368.1"/>
    <property type="molecule type" value="Genomic_DNA"/>
</dbReference>
<protein>
    <submittedName>
        <fullName evidence="2">Uncharacterized protein</fullName>
    </submittedName>
</protein>
<feature type="region of interest" description="Disordered" evidence="1">
    <location>
        <begin position="56"/>
        <end position="85"/>
    </location>
</feature>
<evidence type="ECO:0000313" key="3">
    <source>
        <dbReference type="Proteomes" id="UP000054383"/>
    </source>
</evidence>
<reference evidence="2 3" key="1">
    <citation type="submission" date="2015-04" db="EMBL/GenBank/DDBJ databases">
        <authorList>
            <person name="Syromyatnikov M.Y."/>
            <person name="Popov V.N."/>
        </authorList>
    </citation>
    <scope>NUCLEOTIDE SEQUENCE [LARGE SCALE GENOMIC DNA]</scope>
    <source>
        <strain evidence="2">WF-38-12</strain>
    </source>
</reference>
<sequence length="101" mass="11434">MSYKNNYELWNPALATRRPSQMSEIDIILAQTYPHVAMLPYSSCCHCSYEEDEDESTVMSDESIRSTSTHNSNSNGCAGSNKRSKIRSRLRKLLKCSPHSS</sequence>
<dbReference type="AlphaFoldDB" id="A0A0U1LYF7"/>
<feature type="compositionally biased region" description="Polar residues" evidence="1">
    <location>
        <begin position="57"/>
        <end position="78"/>
    </location>
</feature>
<evidence type="ECO:0000256" key="1">
    <source>
        <dbReference type="SAM" id="MobiDB-lite"/>
    </source>
</evidence>
<evidence type="ECO:0000313" key="2">
    <source>
        <dbReference type="EMBL" id="CRG88368.1"/>
    </source>
</evidence>
<dbReference type="OrthoDB" id="4226568at2759"/>
<keyword evidence="3" id="KW-1185">Reference proteome</keyword>
<gene>
    <name evidence="2" type="ORF">PISL3812_05398</name>
</gene>
<name>A0A0U1LYF7_TALIS</name>
<organism evidence="2 3">
    <name type="scientific">Talaromyces islandicus</name>
    <name type="common">Penicillium islandicum</name>
    <dbReference type="NCBI Taxonomy" id="28573"/>
    <lineage>
        <taxon>Eukaryota</taxon>
        <taxon>Fungi</taxon>
        <taxon>Dikarya</taxon>
        <taxon>Ascomycota</taxon>
        <taxon>Pezizomycotina</taxon>
        <taxon>Eurotiomycetes</taxon>
        <taxon>Eurotiomycetidae</taxon>
        <taxon>Eurotiales</taxon>
        <taxon>Trichocomaceae</taxon>
        <taxon>Talaromyces</taxon>
        <taxon>Talaromyces sect. Islandici</taxon>
    </lineage>
</organism>
<accession>A0A0U1LYF7</accession>